<dbReference type="Gene3D" id="3.30.1120.10">
    <property type="match status" value="1"/>
</dbReference>
<dbReference type="GO" id="GO:0047753">
    <property type="term" value="F:choline-sulfatase activity"/>
    <property type="evidence" value="ECO:0007669"/>
    <property type="project" value="UniProtKB-EC"/>
</dbReference>
<dbReference type="AlphaFoldDB" id="A0A160VIZ4"/>
<sequence length="503" mass="56535">MKPLIIVAVFLVFNSCAEEPTQPNIIYILADDLGYGEIGAYGQEIIETPNIDALAKNGMLFTQHYSGSPVCAPSRSVLLTGLHTGHTYIRGNDEWKERGDVWDYEAVFNNQNLEGQRPLPDSIKTLAELIQDYGYKTAFIGKWGLGAPGTEGVPTNQGFNYFFGYNCQRQAHTLFPMHLWENEIKILLNNRSIAPHSNLEKGADSNNPDSYSSFFLNEYAPDLMHDKAVEFIKSNTKNPFFLLYASPLPHAPLQAPEKWVNHYKEKLGPELPYTGKSYFPNQSPRATYAAMISTLDEQVGDLVSVLMEQGILENTLIIFTSDNGPTYAGGVDAEFFNSAKPFKTGYGWTKGFLHEGGIRVPMIASWKNHIKRGSSTDHISAFQDILPTVLELCGAQPPKETDGISFLNILLGRKQVDKHKYFYWEIPEYGGQQALRIDNFKAIRKNIFTGNLNIQLFDLSTDIQETKNVAEQFPEIVKQAKEIMEKEHRPSVLPGFQFSILGE</sequence>
<dbReference type="EMBL" id="FAXC01000489">
    <property type="protein sequence ID" value="CUV10763.1"/>
    <property type="molecule type" value="Genomic_DNA"/>
</dbReference>
<dbReference type="PANTHER" id="PTHR42693">
    <property type="entry name" value="ARYLSULFATASE FAMILY MEMBER"/>
    <property type="match status" value="1"/>
</dbReference>
<evidence type="ECO:0000313" key="6">
    <source>
        <dbReference type="EMBL" id="CUV10763.1"/>
    </source>
</evidence>
<evidence type="ECO:0000256" key="4">
    <source>
        <dbReference type="ARBA" id="ARBA00022837"/>
    </source>
</evidence>
<evidence type="ECO:0000256" key="2">
    <source>
        <dbReference type="ARBA" id="ARBA00022723"/>
    </source>
</evidence>
<protein>
    <submittedName>
        <fullName evidence="6">Choline-sulfatase</fullName>
        <ecNumber evidence="6">3.1.6.6</ecNumber>
    </submittedName>
</protein>
<dbReference type="PROSITE" id="PS00523">
    <property type="entry name" value="SULFATASE_1"/>
    <property type="match status" value="1"/>
</dbReference>
<dbReference type="GO" id="GO:0004065">
    <property type="term" value="F:arylsulfatase activity"/>
    <property type="evidence" value="ECO:0007669"/>
    <property type="project" value="TreeGrafter"/>
</dbReference>
<dbReference type="Gene3D" id="3.40.720.10">
    <property type="entry name" value="Alkaline Phosphatase, subunit A"/>
    <property type="match status" value="1"/>
</dbReference>
<accession>A0A160VIZ4</accession>
<dbReference type="InterPro" id="IPR050738">
    <property type="entry name" value="Sulfatase"/>
</dbReference>
<gene>
    <name evidence="6" type="ORF">MGWOODY_Mmi215</name>
</gene>
<dbReference type="SUPFAM" id="SSF53649">
    <property type="entry name" value="Alkaline phosphatase-like"/>
    <property type="match status" value="1"/>
</dbReference>
<dbReference type="InterPro" id="IPR017850">
    <property type="entry name" value="Alkaline_phosphatase_core_sf"/>
</dbReference>
<dbReference type="GO" id="GO:0046872">
    <property type="term" value="F:metal ion binding"/>
    <property type="evidence" value="ECO:0007669"/>
    <property type="project" value="UniProtKB-KW"/>
</dbReference>
<evidence type="ECO:0000256" key="3">
    <source>
        <dbReference type="ARBA" id="ARBA00022801"/>
    </source>
</evidence>
<dbReference type="Pfam" id="PF00884">
    <property type="entry name" value="Sulfatase"/>
    <property type="match status" value="1"/>
</dbReference>
<evidence type="ECO:0000259" key="5">
    <source>
        <dbReference type="Pfam" id="PF00884"/>
    </source>
</evidence>
<keyword evidence="3 6" id="KW-0378">Hydrolase</keyword>
<dbReference type="InterPro" id="IPR024607">
    <property type="entry name" value="Sulfatase_CS"/>
</dbReference>
<comment type="similarity">
    <text evidence="1">Belongs to the sulfatase family.</text>
</comment>
<organism evidence="6">
    <name type="scientific">hydrothermal vent metagenome</name>
    <dbReference type="NCBI Taxonomy" id="652676"/>
    <lineage>
        <taxon>unclassified sequences</taxon>
        <taxon>metagenomes</taxon>
        <taxon>ecological metagenomes</taxon>
    </lineage>
</organism>
<dbReference type="CDD" id="cd16145">
    <property type="entry name" value="ARS_like"/>
    <property type="match status" value="1"/>
</dbReference>
<evidence type="ECO:0000256" key="1">
    <source>
        <dbReference type="ARBA" id="ARBA00008779"/>
    </source>
</evidence>
<dbReference type="EC" id="3.1.6.6" evidence="6"/>
<keyword evidence="4" id="KW-0106">Calcium</keyword>
<feature type="domain" description="Sulfatase N-terminal" evidence="5">
    <location>
        <begin position="23"/>
        <end position="394"/>
    </location>
</feature>
<reference evidence="6" key="1">
    <citation type="submission" date="2015-10" db="EMBL/GenBank/DDBJ databases">
        <authorList>
            <person name="Gilbert D.G."/>
        </authorList>
    </citation>
    <scope>NUCLEOTIDE SEQUENCE</scope>
</reference>
<name>A0A160VIZ4_9ZZZZ</name>
<dbReference type="PANTHER" id="PTHR42693:SF53">
    <property type="entry name" value="ENDO-4-O-SULFATASE"/>
    <property type="match status" value="1"/>
</dbReference>
<proteinExistence type="inferred from homology"/>
<dbReference type="InterPro" id="IPR000917">
    <property type="entry name" value="Sulfatase_N"/>
</dbReference>
<keyword evidence="2" id="KW-0479">Metal-binding</keyword>